<keyword evidence="1" id="KW-1133">Transmembrane helix</keyword>
<feature type="transmembrane region" description="Helical" evidence="1">
    <location>
        <begin position="84"/>
        <end position="104"/>
    </location>
</feature>
<proteinExistence type="predicted"/>
<evidence type="ECO:0000313" key="3">
    <source>
        <dbReference type="Proteomes" id="UP000569732"/>
    </source>
</evidence>
<feature type="transmembrane region" description="Helical" evidence="1">
    <location>
        <begin position="20"/>
        <end position="39"/>
    </location>
</feature>
<accession>A0A853HRU7</accession>
<reference evidence="2 3" key="1">
    <citation type="submission" date="2020-07" db="EMBL/GenBank/DDBJ databases">
        <title>Endozoicomonas sp. nov., isolated from sediment.</title>
        <authorList>
            <person name="Gu T."/>
        </authorList>
    </citation>
    <scope>NUCLEOTIDE SEQUENCE [LARGE SCALE GENOMIC DNA]</scope>
    <source>
        <strain evidence="2 3">SM1973</strain>
    </source>
</reference>
<dbReference type="Proteomes" id="UP000569732">
    <property type="component" value="Unassembled WGS sequence"/>
</dbReference>
<keyword evidence="1" id="KW-0812">Transmembrane</keyword>
<protein>
    <submittedName>
        <fullName evidence="2">DUF3392 domain-containing protein</fullName>
    </submittedName>
</protein>
<keyword evidence="1" id="KW-0472">Membrane</keyword>
<dbReference type="EMBL" id="JACCKB010000001">
    <property type="protein sequence ID" value="NYZ64520.1"/>
    <property type="molecule type" value="Genomic_DNA"/>
</dbReference>
<dbReference type="RefSeq" id="WP_180566549.1">
    <property type="nucleotide sequence ID" value="NZ_JACCKB010000001.1"/>
</dbReference>
<dbReference type="AlphaFoldDB" id="A0A853HRU7"/>
<gene>
    <name evidence="2" type="ORF">H0A36_00780</name>
</gene>
<feature type="transmembrane region" description="Helical" evidence="1">
    <location>
        <begin position="51"/>
        <end position="78"/>
    </location>
</feature>
<sequence length="108" mass="12212">MDAFLDIFSQLSLWCKKYSYETALAIMATLIVLFGNKVNLAIKRHINRFNFIIRTAVFILVCAVGYGAALIFLTPWLADILVSLHNLILSPILLFLFIGIGMIADRNY</sequence>
<evidence type="ECO:0000313" key="2">
    <source>
        <dbReference type="EMBL" id="NYZ64520.1"/>
    </source>
</evidence>
<dbReference type="Pfam" id="PF11872">
    <property type="entry name" value="DUF3392"/>
    <property type="match status" value="1"/>
</dbReference>
<dbReference type="InterPro" id="IPR021813">
    <property type="entry name" value="DUF3392"/>
</dbReference>
<evidence type="ECO:0000256" key="1">
    <source>
        <dbReference type="SAM" id="Phobius"/>
    </source>
</evidence>
<comment type="caution">
    <text evidence="2">The sequence shown here is derived from an EMBL/GenBank/DDBJ whole genome shotgun (WGS) entry which is preliminary data.</text>
</comment>
<organism evidence="2 3">
    <name type="scientific">Spartinivicinus marinus</name>
    <dbReference type="NCBI Taxonomy" id="2994442"/>
    <lineage>
        <taxon>Bacteria</taxon>
        <taxon>Pseudomonadati</taxon>
        <taxon>Pseudomonadota</taxon>
        <taxon>Gammaproteobacteria</taxon>
        <taxon>Oceanospirillales</taxon>
        <taxon>Zooshikellaceae</taxon>
        <taxon>Spartinivicinus</taxon>
    </lineage>
</organism>
<keyword evidence="3" id="KW-1185">Reference proteome</keyword>
<name>A0A853HRU7_9GAMM</name>